<comment type="subcellular location">
    <subcellularLocation>
        <location evidence="1">Cell envelope</location>
    </subcellularLocation>
</comment>
<organism evidence="7 8">
    <name type="scientific">Desulfonema limicola</name>
    <dbReference type="NCBI Taxonomy" id="45656"/>
    <lineage>
        <taxon>Bacteria</taxon>
        <taxon>Pseudomonadati</taxon>
        <taxon>Thermodesulfobacteriota</taxon>
        <taxon>Desulfobacteria</taxon>
        <taxon>Desulfobacterales</taxon>
        <taxon>Desulfococcaceae</taxon>
        <taxon>Desulfonema</taxon>
    </lineage>
</organism>
<evidence type="ECO:0000256" key="2">
    <source>
        <dbReference type="ARBA" id="ARBA00005695"/>
    </source>
</evidence>
<proteinExistence type="inferred from homology"/>
<dbReference type="GO" id="GO:1904680">
    <property type="term" value="F:peptide transmembrane transporter activity"/>
    <property type="evidence" value="ECO:0007669"/>
    <property type="project" value="TreeGrafter"/>
</dbReference>
<evidence type="ECO:0000256" key="3">
    <source>
        <dbReference type="ARBA" id="ARBA00022448"/>
    </source>
</evidence>
<dbReference type="GO" id="GO:0030288">
    <property type="term" value="C:outer membrane-bounded periplasmic space"/>
    <property type="evidence" value="ECO:0007669"/>
    <property type="project" value="UniProtKB-ARBA"/>
</dbReference>
<dbReference type="Pfam" id="PF00496">
    <property type="entry name" value="SBP_bac_5"/>
    <property type="match status" value="1"/>
</dbReference>
<keyword evidence="4 5" id="KW-0732">Signal</keyword>
<dbReference type="CDD" id="cd00995">
    <property type="entry name" value="PBP2_NikA_DppA_OppA_like"/>
    <property type="match status" value="1"/>
</dbReference>
<keyword evidence="3" id="KW-0813">Transport</keyword>
<dbReference type="Gene3D" id="3.10.105.10">
    <property type="entry name" value="Dipeptide-binding Protein, Domain 3"/>
    <property type="match status" value="1"/>
</dbReference>
<evidence type="ECO:0000313" key="8">
    <source>
        <dbReference type="Proteomes" id="UP000663720"/>
    </source>
</evidence>
<accession>A0A975B4R6</accession>
<evidence type="ECO:0000313" key="7">
    <source>
        <dbReference type="EMBL" id="QTA78757.1"/>
    </source>
</evidence>
<evidence type="ECO:0000259" key="6">
    <source>
        <dbReference type="Pfam" id="PF00496"/>
    </source>
</evidence>
<comment type="similarity">
    <text evidence="2">Belongs to the bacterial solute-binding protein 5 family.</text>
</comment>
<dbReference type="PIRSF" id="PIRSF002741">
    <property type="entry name" value="MppA"/>
    <property type="match status" value="1"/>
</dbReference>
<feature type="signal peptide" evidence="5">
    <location>
        <begin position="1"/>
        <end position="19"/>
    </location>
</feature>
<evidence type="ECO:0000256" key="5">
    <source>
        <dbReference type="SAM" id="SignalP"/>
    </source>
</evidence>
<dbReference type="Gene3D" id="3.40.190.10">
    <property type="entry name" value="Periplasmic binding protein-like II"/>
    <property type="match status" value="1"/>
</dbReference>
<gene>
    <name evidence="7" type="ORF">dnl_09900</name>
</gene>
<dbReference type="PANTHER" id="PTHR30290:SF10">
    <property type="entry name" value="PERIPLASMIC OLIGOPEPTIDE-BINDING PROTEIN-RELATED"/>
    <property type="match status" value="1"/>
</dbReference>
<dbReference type="Gene3D" id="3.90.76.10">
    <property type="entry name" value="Dipeptide-binding Protein, Domain 1"/>
    <property type="match status" value="1"/>
</dbReference>
<keyword evidence="8" id="KW-1185">Reference proteome</keyword>
<evidence type="ECO:0000256" key="4">
    <source>
        <dbReference type="ARBA" id="ARBA00022729"/>
    </source>
</evidence>
<dbReference type="RefSeq" id="WP_207690581.1">
    <property type="nucleotide sequence ID" value="NZ_CP061799.1"/>
</dbReference>
<feature type="domain" description="Solute-binding protein family 5" evidence="6">
    <location>
        <begin position="68"/>
        <end position="445"/>
    </location>
</feature>
<sequence length="528" mass="61294">MFKKIFCTILLILITSSYAASEINKTQFVVGQESEFERLNPITLKNPQTYRLAWNIFEGLVGLNEEGEVIPMIAENWESSDNKIWTFHIRKDVTFHGSEIFRSKARPVTAHDVHYSYTRFCSSEAYWAWLFIDSVKGCAEYNSGKSDKVEGFTVIDDYTFQIELIKPEPFFINRISSPTISIFPKEADYEKNKNKWGIDIAVGTGPFVLFSKNDNEVVLHKNENYWDKQRIPQIDKLVYRVIKNDQLRFTELIRNKIDLMVLPTQLFPTVFDSKGKLQEKYKNFRLKEIETFNTHLIGVNTEKVNDVHLRRAIFYGTNRGEMVNTILFGYADVIGGTIPSGMNGYVSPYAKLYDPVLAKEELKKSQYDGREITMLVHELANSELIGQIFQKHMLDIGIKIKLNKLDYNSVIGRMVKGEAEMFSMFAEIIFSSPEPLLLNLFSSSKIPVPNFWHYSNIDIDNRLEWLRLVKDKKMSVRMAADIDKEIMRDVPAIFLYRQKQVIMFSDKFTDLKVNAHNHYMLEALKTAE</sequence>
<dbReference type="EMBL" id="CP061799">
    <property type="protein sequence ID" value="QTA78757.1"/>
    <property type="molecule type" value="Genomic_DNA"/>
</dbReference>
<dbReference type="AlphaFoldDB" id="A0A975B4R6"/>
<feature type="chain" id="PRO_5037869053" evidence="5">
    <location>
        <begin position="20"/>
        <end position="528"/>
    </location>
</feature>
<dbReference type="GO" id="GO:0015833">
    <property type="term" value="P:peptide transport"/>
    <property type="evidence" value="ECO:0007669"/>
    <property type="project" value="TreeGrafter"/>
</dbReference>
<dbReference type="Proteomes" id="UP000663720">
    <property type="component" value="Chromosome"/>
</dbReference>
<protein>
    <submittedName>
        <fullName evidence="7">ABC transporter, substrate-binding protein</fullName>
    </submittedName>
</protein>
<evidence type="ECO:0000256" key="1">
    <source>
        <dbReference type="ARBA" id="ARBA00004196"/>
    </source>
</evidence>
<dbReference type="InterPro" id="IPR039424">
    <property type="entry name" value="SBP_5"/>
</dbReference>
<dbReference type="InterPro" id="IPR030678">
    <property type="entry name" value="Peptide/Ni-bd"/>
</dbReference>
<dbReference type="GO" id="GO:0043190">
    <property type="term" value="C:ATP-binding cassette (ABC) transporter complex"/>
    <property type="evidence" value="ECO:0007669"/>
    <property type="project" value="InterPro"/>
</dbReference>
<name>A0A975B4R6_9BACT</name>
<dbReference type="InterPro" id="IPR000914">
    <property type="entry name" value="SBP_5_dom"/>
</dbReference>
<dbReference type="SUPFAM" id="SSF53850">
    <property type="entry name" value="Periplasmic binding protein-like II"/>
    <property type="match status" value="1"/>
</dbReference>
<dbReference type="KEGG" id="dli:dnl_09900"/>
<dbReference type="PANTHER" id="PTHR30290">
    <property type="entry name" value="PERIPLASMIC BINDING COMPONENT OF ABC TRANSPORTER"/>
    <property type="match status" value="1"/>
</dbReference>
<reference evidence="7" key="1">
    <citation type="journal article" date="2021" name="Microb. Physiol.">
        <title>Proteogenomic Insights into the Physiology of Marine, Sulfate-Reducing, Filamentous Desulfonema limicola and Desulfonema magnum.</title>
        <authorList>
            <person name="Schnaars V."/>
            <person name="Wohlbrand L."/>
            <person name="Scheve S."/>
            <person name="Hinrichs C."/>
            <person name="Reinhardt R."/>
            <person name="Rabus R."/>
        </authorList>
    </citation>
    <scope>NUCLEOTIDE SEQUENCE</scope>
    <source>
        <strain evidence="7">5ac10</strain>
    </source>
</reference>